<sequence>MYTTNKFRNNLQYSNELSRDRYTKLLNDHNSMKTDLNLLKSQMADVCRQAIGTDNQLCSSISDGGVVAAAAANAADFNVYKKTVDTVYTL</sequence>
<dbReference type="EMBL" id="KU563146">
    <property type="protein sequence ID" value="ANW09682.1"/>
    <property type="molecule type" value="Genomic_DNA"/>
</dbReference>
<name>A0A1B1UZM1_9ABAC</name>
<proteinExistence type="predicted"/>
<organism evidence="1">
    <name type="scientific">Malacosoma sp. alphabaculovirus</name>
    <dbReference type="NCBI Taxonomy" id="1881632"/>
    <lineage>
        <taxon>Viruses</taxon>
        <taxon>Viruses incertae sedis</taxon>
        <taxon>Naldaviricetes</taxon>
        <taxon>Lefavirales</taxon>
        <taxon>Baculoviridae</taxon>
        <taxon>Alphabaculovirus</taxon>
    </lineage>
</organism>
<accession>A0A1B1UZM1</accession>
<reference evidence="1" key="1">
    <citation type="submission" date="2016-01" db="EMBL/GenBank/DDBJ databases">
        <authorList>
            <person name="Oliw E.H."/>
        </authorList>
    </citation>
    <scope>NUCLEOTIDE SEQUENCE</scope>
    <source>
        <strain evidence="1">Martignoni</strain>
    </source>
</reference>
<protein>
    <submittedName>
        <fullName evidence="1">Masp6.3</fullName>
    </submittedName>
</protein>
<gene>
    <name evidence="2" type="primary">masp6.3</name>
</gene>
<evidence type="ECO:0000313" key="1">
    <source>
        <dbReference type="EMBL" id="ANW09682.1"/>
    </source>
</evidence>
<evidence type="ECO:0000313" key="2">
    <source>
        <dbReference type="EMBL" id="ANW12333.1"/>
    </source>
</evidence>
<dbReference type="EMBL" id="KU707951">
    <property type="protein sequence ID" value="ANW12333.1"/>
    <property type="molecule type" value="Genomic_DNA"/>
</dbReference>
<reference evidence="2" key="2">
    <citation type="submission" date="2016-02" db="EMBL/GenBank/DDBJ databases">
        <authorList>
            <person name="Wen L."/>
            <person name="He K."/>
            <person name="Yang H."/>
        </authorList>
    </citation>
    <scope>NUCLEOTIDE SEQUENCE</scope>
    <source>
        <strain evidence="2">164</strain>
    </source>
</reference>